<evidence type="ECO:0000256" key="6">
    <source>
        <dbReference type="ARBA" id="ARBA00023163"/>
    </source>
</evidence>
<dbReference type="PRINTS" id="PR00040">
    <property type="entry name" value="HTHMERR"/>
</dbReference>
<dbReference type="InterPro" id="IPR000551">
    <property type="entry name" value="MerR-type_HTH_dom"/>
</dbReference>
<keyword evidence="5" id="KW-0238">DNA-binding</keyword>
<keyword evidence="10" id="KW-1185">Reference proteome</keyword>
<evidence type="ECO:0000259" key="8">
    <source>
        <dbReference type="PROSITE" id="PS50937"/>
    </source>
</evidence>
<dbReference type="PANTHER" id="PTHR30204">
    <property type="entry name" value="REDOX-CYCLING DRUG-SENSING TRANSCRIPTIONAL ACTIVATOR SOXR"/>
    <property type="match status" value="1"/>
</dbReference>
<dbReference type="CDD" id="cd04783">
    <property type="entry name" value="HTH_MerR1"/>
    <property type="match status" value="1"/>
</dbReference>
<name>A0ABW5V541_9BACI</name>
<evidence type="ECO:0000256" key="3">
    <source>
        <dbReference type="ARBA" id="ARBA00022914"/>
    </source>
</evidence>
<organism evidence="9 10">
    <name type="scientific">Lentibacillus juripiscarius</name>
    <dbReference type="NCBI Taxonomy" id="257446"/>
    <lineage>
        <taxon>Bacteria</taxon>
        <taxon>Bacillati</taxon>
        <taxon>Bacillota</taxon>
        <taxon>Bacilli</taxon>
        <taxon>Bacillales</taxon>
        <taxon>Bacillaceae</taxon>
        <taxon>Lentibacillus</taxon>
    </lineage>
</organism>
<dbReference type="InterPro" id="IPR009061">
    <property type="entry name" value="DNA-bd_dom_put_sf"/>
</dbReference>
<dbReference type="Gene3D" id="1.10.1660.10">
    <property type="match status" value="1"/>
</dbReference>
<feature type="domain" description="HTH merR-type" evidence="8">
    <location>
        <begin position="3"/>
        <end position="72"/>
    </location>
</feature>
<evidence type="ECO:0000256" key="2">
    <source>
        <dbReference type="ARBA" id="ARBA00022466"/>
    </source>
</evidence>
<evidence type="ECO:0000313" key="10">
    <source>
        <dbReference type="Proteomes" id="UP001597502"/>
    </source>
</evidence>
<dbReference type="InterPro" id="IPR011794">
    <property type="entry name" value="MerR"/>
</dbReference>
<dbReference type="PROSITE" id="PS00552">
    <property type="entry name" value="HTH_MERR_1"/>
    <property type="match status" value="1"/>
</dbReference>
<dbReference type="Pfam" id="PF13411">
    <property type="entry name" value="MerR_1"/>
    <property type="match status" value="1"/>
</dbReference>
<accession>A0ABW5V541</accession>
<comment type="function">
    <text evidence="7">Mediates the mercuric-dependent induction of mercury resistance operon. In the absence of mercury MerR represses transcription by binding tightly to the mer operator region; when mercury is present the dimeric complex binds a single ion and becomes a potent transcriptional activator, while remaining bound to the mer site.</text>
</comment>
<evidence type="ECO:0000256" key="1">
    <source>
        <dbReference type="ARBA" id="ARBA00017146"/>
    </source>
</evidence>
<keyword evidence="2" id="KW-0475">Mercuric resistance</keyword>
<dbReference type="SMART" id="SM00422">
    <property type="entry name" value="HTH_MERR"/>
    <property type="match status" value="1"/>
</dbReference>
<comment type="caution">
    <text evidence="9">The sequence shown here is derived from an EMBL/GenBank/DDBJ whole genome shotgun (WGS) entry which is preliminary data.</text>
</comment>
<keyword evidence="4" id="KW-0805">Transcription regulation</keyword>
<evidence type="ECO:0000256" key="7">
    <source>
        <dbReference type="ARBA" id="ARBA00024874"/>
    </source>
</evidence>
<sequence>MEGLTISQVAKKANVNIETIRYYERRGLISEPPRSESGYRKFTLEVVEDIKFIKRTQDLGFTLEEIKNILAASNDEKFRSGEMHAFAINKMEEIETKIHNLKHMKTLLEDLTEKCPGSGISKSECPIIKKFQGVN</sequence>
<keyword evidence="6" id="KW-0804">Transcription</keyword>
<dbReference type="Proteomes" id="UP001597502">
    <property type="component" value="Unassembled WGS sequence"/>
</dbReference>
<evidence type="ECO:0000313" key="9">
    <source>
        <dbReference type="EMBL" id="MFD2760393.1"/>
    </source>
</evidence>
<dbReference type="PANTHER" id="PTHR30204:SF94">
    <property type="entry name" value="HEAVY METAL-DEPENDENT TRANSCRIPTIONAL REGULATOR HI_0293-RELATED"/>
    <property type="match status" value="1"/>
</dbReference>
<evidence type="ECO:0000256" key="4">
    <source>
        <dbReference type="ARBA" id="ARBA00023015"/>
    </source>
</evidence>
<keyword evidence="3" id="KW-0476">Mercury</keyword>
<dbReference type="PROSITE" id="PS50937">
    <property type="entry name" value="HTH_MERR_2"/>
    <property type="match status" value="1"/>
</dbReference>
<gene>
    <name evidence="9" type="ORF">ACFSUO_05340</name>
</gene>
<evidence type="ECO:0000256" key="5">
    <source>
        <dbReference type="ARBA" id="ARBA00023125"/>
    </source>
</evidence>
<dbReference type="EMBL" id="JBHUNA010000009">
    <property type="protein sequence ID" value="MFD2760393.1"/>
    <property type="molecule type" value="Genomic_DNA"/>
</dbReference>
<reference evidence="10" key="1">
    <citation type="journal article" date="2019" name="Int. J. Syst. Evol. Microbiol.">
        <title>The Global Catalogue of Microorganisms (GCM) 10K type strain sequencing project: providing services to taxonomists for standard genome sequencing and annotation.</title>
        <authorList>
            <consortium name="The Broad Institute Genomics Platform"/>
            <consortium name="The Broad Institute Genome Sequencing Center for Infectious Disease"/>
            <person name="Wu L."/>
            <person name="Ma J."/>
        </authorList>
    </citation>
    <scope>NUCLEOTIDE SEQUENCE [LARGE SCALE GENOMIC DNA]</scope>
    <source>
        <strain evidence="10">TISTR 1535</strain>
    </source>
</reference>
<dbReference type="RefSeq" id="WP_382391834.1">
    <property type="nucleotide sequence ID" value="NZ_JBHUNA010000009.1"/>
</dbReference>
<dbReference type="InterPro" id="IPR047057">
    <property type="entry name" value="MerR_fam"/>
</dbReference>
<dbReference type="SUPFAM" id="SSF46955">
    <property type="entry name" value="Putative DNA-binding domain"/>
    <property type="match status" value="1"/>
</dbReference>
<proteinExistence type="predicted"/>
<protein>
    <recommendedName>
        <fullName evidence="1">Mercuric resistance operon regulatory protein</fullName>
    </recommendedName>
</protein>